<reference evidence="1 2" key="1">
    <citation type="submission" date="2023-07" db="EMBL/GenBank/DDBJ databases">
        <title>Genomic Encyclopedia of Type Strains, Phase IV (KMG-IV): sequencing the most valuable type-strain genomes for metagenomic binning, comparative biology and taxonomic classification.</title>
        <authorList>
            <person name="Goeker M."/>
        </authorList>
    </citation>
    <scope>NUCLEOTIDE SEQUENCE [LARGE SCALE GENOMIC DNA]</scope>
    <source>
        <strain evidence="1 2">DSM 14914</strain>
    </source>
</reference>
<organism evidence="1 2">
    <name type="scientific">Paenibacillus brasilensis</name>
    <dbReference type="NCBI Taxonomy" id="128574"/>
    <lineage>
        <taxon>Bacteria</taxon>
        <taxon>Bacillati</taxon>
        <taxon>Bacillota</taxon>
        <taxon>Bacilli</taxon>
        <taxon>Bacillales</taxon>
        <taxon>Paenibacillaceae</taxon>
        <taxon>Paenibacillus</taxon>
    </lineage>
</organism>
<dbReference type="Proteomes" id="UP001242811">
    <property type="component" value="Unassembled WGS sequence"/>
</dbReference>
<comment type="caution">
    <text evidence="1">The sequence shown here is derived from an EMBL/GenBank/DDBJ whole genome shotgun (WGS) entry which is preliminary data.</text>
</comment>
<protein>
    <submittedName>
        <fullName evidence="1">Uncharacterized protein</fullName>
    </submittedName>
</protein>
<evidence type="ECO:0000313" key="2">
    <source>
        <dbReference type="Proteomes" id="UP001242811"/>
    </source>
</evidence>
<dbReference type="EMBL" id="JAUSWA010000032">
    <property type="protein sequence ID" value="MDQ0496196.1"/>
    <property type="molecule type" value="Genomic_DNA"/>
</dbReference>
<accession>A0ABU0L4J7</accession>
<dbReference type="RefSeq" id="WP_280116425.1">
    <property type="nucleotide sequence ID" value="NZ_CP045298.1"/>
</dbReference>
<name>A0ABU0L4J7_9BACL</name>
<keyword evidence="2" id="KW-1185">Reference proteome</keyword>
<evidence type="ECO:0000313" key="1">
    <source>
        <dbReference type="EMBL" id="MDQ0496196.1"/>
    </source>
</evidence>
<proteinExistence type="predicted"/>
<gene>
    <name evidence="1" type="ORF">QOZ95_004385</name>
</gene>
<sequence>MQNNQIIEYEEKLRKAMLASDVKMLDGTAVTIMACFSTRNGG</sequence>